<accession>A0AAX4H7N8</accession>
<dbReference type="GO" id="GO:0004143">
    <property type="term" value="F:ATP-dependent diacylglycerol kinase activity"/>
    <property type="evidence" value="ECO:0007669"/>
    <property type="project" value="InterPro"/>
</dbReference>
<feature type="transmembrane region" description="Helical" evidence="1">
    <location>
        <begin position="278"/>
        <end position="297"/>
    </location>
</feature>
<keyword evidence="1" id="KW-1133">Transmembrane helix</keyword>
<feature type="transmembrane region" description="Helical" evidence="1">
    <location>
        <begin position="176"/>
        <end position="194"/>
    </location>
</feature>
<evidence type="ECO:0000256" key="1">
    <source>
        <dbReference type="SAM" id="Phobius"/>
    </source>
</evidence>
<keyword evidence="3" id="KW-1185">Reference proteome</keyword>
<feature type="transmembrane region" description="Helical" evidence="1">
    <location>
        <begin position="200"/>
        <end position="221"/>
    </location>
</feature>
<dbReference type="GO" id="GO:0006654">
    <property type="term" value="P:phosphatidic acid biosynthetic process"/>
    <property type="evidence" value="ECO:0007669"/>
    <property type="project" value="TreeGrafter"/>
</dbReference>
<sequence>MTSVAERIPPQETSLHNAADITYDEKDDASYVMSESEAEISLVSDYDMTEDYDKLAFLHVDDELAEDHALLTETHGESGGENTENELKKNDSGAASGIVDFLIRHEIPRKVFHSLHGFETLGLYILGWTKFDAARVVWSLFALVFANDVIRLNFPSFNESVLPFFRHFMRDHEAKLWNGVVFYLAGAGLVLSFAPKDIAVMSIMLLSWADTAASTVGRAFGKYTPSVGKGKSLAGCLASALTGLCVCYFFYGYVVPTYPDVNRPDELLWSAETSRLNIHVYALITAIITSFSELVNIGEIDDNFTIPVLCALGLSAVAYAAKF</sequence>
<evidence type="ECO:0000313" key="2">
    <source>
        <dbReference type="EMBL" id="WPK24595.1"/>
    </source>
</evidence>
<dbReference type="KEGG" id="asau:88172939"/>
<dbReference type="GeneID" id="88172939"/>
<keyword evidence="1" id="KW-0472">Membrane</keyword>
<reference evidence="2 3" key="1">
    <citation type="submission" date="2023-10" db="EMBL/GenBank/DDBJ databases">
        <title>Draft Genome Sequence of Candida saopaulonensis from a very Premature Infant with Sepsis.</title>
        <authorList>
            <person name="Ning Y."/>
            <person name="Dai R."/>
            <person name="Xiao M."/>
            <person name="Xu Y."/>
            <person name="Yan Q."/>
            <person name="Zhang L."/>
        </authorList>
    </citation>
    <scope>NUCLEOTIDE SEQUENCE [LARGE SCALE GENOMIC DNA]</scope>
    <source>
        <strain evidence="2 3">19XY460</strain>
    </source>
</reference>
<evidence type="ECO:0008006" key="4">
    <source>
        <dbReference type="Google" id="ProtNLM"/>
    </source>
</evidence>
<feature type="transmembrane region" description="Helical" evidence="1">
    <location>
        <begin position="233"/>
        <end position="254"/>
    </location>
</feature>
<dbReference type="Proteomes" id="UP001338582">
    <property type="component" value="Chromosome 2"/>
</dbReference>
<dbReference type="EMBL" id="CP138895">
    <property type="protein sequence ID" value="WPK24595.1"/>
    <property type="molecule type" value="Genomic_DNA"/>
</dbReference>
<dbReference type="RefSeq" id="XP_062876978.1">
    <property type="nucleotide sequence ID" value="XM_063020908.1"/>
</dbReference>
<proteinExistence type="predicted"/>
<dbReference type="InterPro" id="IPR037997">
    <property type="entry name" value="Dgk1-like"/>
</dbReference>
<organism evidence="2 3">
    <name type="scientific">Australozyma saopauloensis</name>
    <dbReference type="NCBI Taxonomy" id="291208"/>
    <lineage>
        <taxon>Eukaryota</taxon>
        <taxon>Fungi</taxon>
        <taxon>Dikarya</taxon>
        <taxon>Ascomycota</taxon>
        <taxon>Saccharomycotina</taxon>
        <taxon>Pichiomycetes</taxon>
        <taxon>Metschnikowiaceae</taxon>
        <taxon>Australozyma</taxon>
    </lineage>
</organism>
<dbReference type="GO" id="GO:0005789">
    <property type="term" value="C:endoplasmic reticulum membrane"/>
    <property type="evidence" value="ECO:0007669"/>
    <property type="project" value="TreeGrafter"/>
</dbReference>
<dbReference type="PANTHER" id="PTHR31303">
    <property type="entry name" value="CTP-DEPENDENT DIACYLGLYCEROL KINASE 1"/>
    <property type="match status" value="1"/>
</dbReference>
<gene>
    <name evidence="2" type="ORF">PUMCH_001874</name>
</gene>
<evidence type="ECO:0000313" key="3">
    <source>
        <dbReference type="Proteomes" id="UP001338582"/>
    </source>
</evidence>
<name>A0AAX4H7N8_9ASCO</name>
<keyword evidence="1" id="KW-0812">Transmembrane</keyword>
<feature type="transmembrane region" description="Helical" evidence="1">
    <location>
        <begin position="304"/>
        <end position="321"/>
    </location>
</feature>
<dbReference type="AlphaFoldDB" id="A0AAX4H7N8"/>
<dbReference type="PANTHER" id="PTHR31303:SF1">
    <property type="entry name" value="CTP-DEPENDENT DIACYLGLYCEROL KINASE 1"/>
    <property type="match status" value="1"/>
</dbReference>
<protein>
    <recommendedName>
        <fullName evidence="4">Diacylglycerol kinase</fullName>
    </recommendedName>
</protein>